<evidence type="ECO:0000256" key="3">
    <source>
        <dbReference type="SAM" id="SignalP"/>
    </source>
</evidence>
<evidence type="ECO:0000259" key="4">
    <source>
        <dbReference type="Pfam" id="PF13407"/>
    </source>
</evidence>
<dbReference type="Pfam" id="PF13407">
    <property type="entry name" value="Peripla_BP_4"/>
    <property type="match status" value="1"/>
</dbReference>
<dbReference type="PANTHER" id="PTHR30036">
    <property type="entry name" value="D-XYLOSE-BINDING PERIPLASMIC PROTEIN"/>
    <property type="match status" value="1"/>
</dbReference>
<reference evidence="5 6" key="1">
    <citation type="submission" date="2023-07" db="EMBL/GenBank/DDBJ databases">
        <title>Genomic Encyclopedia of Type Strains, Phase IV (KMG-IV): sequencing the most valuable type-strain genomes for metagenomic binning, comparative biology and taxonomic classification.</title>
        <authorList>
            <person name="Goeker M."/>
        </authorList>
    </citation>
    <scope>NUCLEOTIDE SEQUENCE [LARGE SCALE GENOMIC DNA]</scope>
    <source>
        <strain evidence="5 6">DSM 5896</strain>
    </source>
</reference>
<evidence type="ECO:0000313" key="6">
    <source>
        <dbReference type="Proteomes" id="UP001237448"/>
    </source>
</evidence>
<comment type="similarity">
    <text evidence="2">Belongs to the bacterial solute-binding protein 2 family.</text>
</comment>
<dbReference type="InterPro" id="IPR006311">
    <property type="entry name" value="TAT_signal"/>
</dbReference>
<dbReference type="InterPro" id="IPR028082">
    <property type="entry name" value="Peripla_BP_I"/>
</dbReference>
<evidence type="ECO:0000313" key="5">
    <source>
        <dbReference type="EMBL" id="MDQ0396187.1"/>
    </source>
</evidence>
<keyword evidence="3" id="KW-0732">Signal</keyword>
<gene>
    <name evidence="5" type="ORF">J3R73_005979</name>
</gene>
<dbReference type="Proteomes" id="UP001237448">
    <property type="component" value="Unassembled WGS sequence"/>
</dbReference>
<feature type="domain" description="Periplasmic binding protein" evidence="4">
    <location>
        <begin position="52"/>
        <end position="310"/>
    </location>
</feature>
<comment type="caution">
    <text evidence="5">The sequence shown here is derived from an EMBL/GenBank/DDBJ whole genome shotgun (WGS) entry which is preliminary data.</text>
</comment>
<dbReference type="Gene3D" id="3.40.50.2300">
    <property type="match status" value="2"/>
</dbReference>
<dbReference type="PANTHER" id="PTHR30036:SF8">
    <property type="entry name" value="ABC-TYPE SUGAR TRANSPORT SYSTEM PERIPLASMIC COMPONENT-LIKE PROTEIN"/>
    <property type="match status" value="1"/>
</dbReference>
<name>A0ABU0FNJ4_9HYPH</name>
<feature type="chain" id="PRO_5046038553" evidence="3">
    <location>
        <begin position="33"/>
        <end position="354"/>
    </location>
</feature>
<comment type="subcellular location">
    <subcellularLocation>
        <location evidence="1">Periplasm</location>
    </subcellularLocation>
</comment>
<organism evidence="5 6">
    <name type="scientific">Labrys monachus</name>
    <dbReference type="NCBI Taxonomy" id="217067"/>
    <lineage>
        <taxon>Bacteria</taxon>
        <taxon>Pseudomonadati</taxon>
        <taxon>Pseudomonadota</taxon>
        <taxon>Alphaproteobacteria</taxon>
        <taxon>Hyphomicrobiales</taxon>
        <taxon>Xanthobacteraceae</taxon>
        <taxon>Labrys</taxon>
    </lineage>
</organism>
<evidence type="ECO:0000256" key="2">
    <source>
        <dbReference type="ARBA" id="ARBA00007639"/>
    </source>
</evidence>
<accession>A0ABU0FNJ4</accession>
<dbReference type="EMBL" id="JAUSVK010000001">
    <property type="protein sequence ID" value="MDQ0396187.1"/>
    <property type="molecule type" value="Genomic_DNA"/>
</dbReference>
<dbReference type="RefSeq" id="WP_307436085.1">
    <property type="nucleotide sequence ID" value="NZ_JAUSVK010000001.1"/>
</dbReference>
<dbReference type="InterPro" id="IPR050555">
    <property type="entry name" value="Bact_Solute-Bind_Prot2"/>
</dbReference>
<keyword evidence="6" id="KW-1185">Reference proteome</keyword>
<feature type="signal peptide" evidence="3">
    <location>
        <begin position="1"/>
        <end position="32"/>
    </location>
</feature>
<protein>
    <submittedName>
        <fullName evidence="5">Rhamnose transport system substrate-binding protein</fullName>
    </submittedName>
</protein>
<sequence>MTDLFSRRQILGRALSALAAAGLAGAAPAAFAAPLDAPAMPAPAPVANLRLALILPVADDPFYKACQAGVQEAVTAMGGVDLLIGAPDKRTLRNQVGLVNGFIKQKVDAIAIVPVDERALGPVCRRAILRGIKVVSFAEPMVEAGRLLQLSGAGARGKAQMFMQMLADDIKAGGDVAILAGRRGDDASRSLLSETMREWLKPDYSRLKLAATRYGVDGDDAGYAAAEAVLAAHPSLKGLLAFDPAALAGAARCVRDKGLAGKVSVTGFGRPSLLKAAMSEPPAVERFAIVNPVDLGYGAAEIAVALAKGQAAASSGATIAAGRLGAIAVGPGAVATLPPFVVNGQNFSTFADVF</sequence>
<dbReference type="InterPro" id="IPR025997">
    <property type="entry name" value="SBP_2_dom"/>
</dbReference>
<evidence type="ECO:0000256" key="1">
    <source>
        <dbReference type="ARBA" id="ARBA00004418"/>
    </source>
</evidence>
<dbReference type="SUPFAM" id="SSF53822">
    <property type="entry name" value="Periplasmic binding protein-like I"/>
    <property type="match status" value="1"/>
</dbReference>
<dbReference type="PROSITE" id="PS51318">
    <property type="entry name" value="TAT"/>
    <property type="match status" value="1"/>
</dbReference>
<proteinExistence type="inferred from homology"/>